<evidence type="ECO:0000313" key="2">
    <source>
        <dbReference type="Proteomes" id="UP000505355"/>
    </source>
</evidence>
<sequence>MREFTETAMKKDKISYYCFNKACEGSVYHSDSIHIIDLPFTAHTLAYEHHCSICGSKLISVVDIDLQQALAPKIPVSA</sequence>
<gene>
    <name evidence="1" type="ORF">HQ865_13030</name>
</gene>
<reference evidence="1 2" key="1">
    <citation type="submission" date="2020-05" db="EMBL/GenBank/DDBJ databases">
        <title>Mucilaginibacter mali sp. nov.</title>
        <authorList>
            <person name="Kim H.S."/>
            <person name="Lee K.C."/>
            <person name="Suh M.K."/>
            <person name="Kim J.-S."/>
            <person name="Han K.-I."/>
            <person name="Eom M.K."/>
            <person name="Shin Y.K."/>
            <person name="Lee J.-S."/>
        </authorList>
    </citation>
    <scope>NUCLEOTIDE SEQUENCE [LARGE SCALE GENOMIC DNA]</scope>
    <source>
        <strain evidence="1 2">G2-14</strain>
    </source>
</reference>
<dbReference type="KEGG" id="mmab:HQ865_13030"/>
<dbReference type="RefSeq" id="WP_173415311.1">
    <property type="nucleotide sequence ID" value="NZ_CP054139.1"/>
</dbReference>
<dbReference type="AlphaFoldDB" id="A0A7D4UBD3"/>
<dbReference type="Proteomes" id="UP000505355">
    <property type="component" value="Chromosome"/>
</dbReference>
<accession>A0A7D4UBD3</accession>
<name>A0A7D4UBD3_9SPHI</name>
<dbReference type="EMBL" id="CP054139">
    <property type="protein sequence ID" value="QKJ30638.1"/>
    <property type="molecule type" value="Genomic_DNA"/>
</dbReference>
<keyword evidence="2" id="KW-1185">Reference proteome</keyword>
<evidence type="ECO:0000313" key="1">
    <source>
        <dbReference type="EMBL" id="QKJ30638.1"/>
    </source>
</evidence>
<protein>
    <submittedName>
        <fullName evidence="1">Uncharacterized protein</fullName>
    </submittedName>
</protein>
<proteinExistence type="predicted"/>
<organism evidence="1 2">
    <name type="scientific">Mucilaginibacter mali</name>
    <dbReference type="NCBI Taxonomy" id="2740462"/>
    <lineage>
        <taxon>Bacteria</taxon>
        <taxon>Pseudomonadati</taxon>
        <taxon>Bacteroidota</taxon>
        <taxon>Sphingobacteriia</taxon>
        <taxon>Sphingobacteriales</taxon>
        <taxon>Sphingobacteriaceae</taxon>
        <taxon>Mucilaginibacter</taxon>
    </lineage>
</organism>